<dbReference type="AlphaFoldDB" id="A0A2P2M9B9"/>
<evidence type="ECO:0000313" key="2">
    <source>
        <dbReference type="EMBL" id="MBX26820.1"/>
    </source>
</evidence>
<proteinExistence type="predicted"/>
<feature type="compositionally biased region" description="Basic and acidic residues" evidence="1">
    <location>
        <begin position="21"/>
        <end position="44"/>
    </location>
</feature>
<organism evidence="2">
    <name type="scientific">Rhizophora mucronata</name>
    <name type="common">Asiatic mangrove</name>
    <dbReference type="NCBI Taxonomy" id="61149"/>
    <lineage>
        <taxon>Eukaryota</taxon>
        <taxon>Viridiplantae</taxon>
        <taxon>Streptophyta</taxon>
        <taxon>Embryophyta</taxon>
        <taxon>Tracheophyta</taxon>
        <taxon>Spermatophyta</taxon>
        <taxon>Magnoliopsida</taxon>
        <taxon>eudicotyledons</taxon>
        <taxon>Gunneridae</taxon>
        <taxon>Pentapetalae</taxon>
        <taxon>rosids</taxon>
        <taxon>fabids</taxon>
        <taxon>Malpighiales</taxon>
        <taxon>Rhizophoraceae</taxon>
        <taxon>Rhizophora</taxon>
    </lineage>
</organism>
<accession>A0A2P2M9B9</accession>
<feature type="region of interest" description="Disordered" evidence="1">
    <location>
        <begin position="15"/>
        <end position="65"/>
    </location>
</feature>
<evidence type="ECO:0000256" key="1">
    <source>
        <dbReference type="SAM" id="MobiDB-lite"/>
    </source>
</evidence>
<protein>
    <submittedName>
        <fullName evidence="2">Uncharacterized protein</fullName>
    </submittedName>
</protein>
<feature type="compositionally biased region" description="Basic and acidic residues" evidence="1">
    <location>
        <begin position="51"/>
        <end position="65"/>
    </location>
</feature>
<sequence>MLGFASESYFLLPCHTHGRKSNKESRDLLKPTERERQEKGEERAYHKRKQKPTERDCHTNRERGI</sequence>
<name>A0A2P2M9B9_RHIMU</name>
<dbReference type="EMBL" id="GGEC01046336">
    <property type="protein sequence ID" value="MBX26820.1"/>
    <property type="molecule type" value="Transcribed_RNA"/>
</dbReference>
<reference evidence="2" key="1">
    <citation type="submission" date="2018-02" db="EMBL/GenBank/DDBJ databases">
        <title>Rhizophora mucronata_Transcriptome.</title>
        <authorList>
            <person name="Meera S.P."/>
            <person name="Sreeshan A."/>
            <person name="Augustine A."/>
        </authorList>
    </citation>
    <scope>NUCLEOTIDE SEQUENCE</scope>
    <source>
        <tissue evidence="2">Leaf</tissue>
    </source>
</reference>